<keyword evidence="6" id="KW-1185">Reference proteome</keyword>
<dbReference type="GO" id="GO:0006508">
    <property type="term" value="P:proteolysis"/>
    <property type="evidence" value="ECO:0007669"/>
    <property type="project" value="UniProtKB-KW"/>
</dbReference>
<accession>A0ABD3KYF1</accession>
<dbReference type="SUPFAM" id="SSF50630">
    <property type="entry name" value="Acid proteases"/>
    <property type="match status" value="1"/>
</dbReference>
<reference evidence="5 6" key="1">
    <citation type="submission" date="2024-11" db="EMBL/GenBank/DDBJ databases">
        <title>Chromosome-level genome assembly of Eucalyptus globulus Labill. provides insights into its genome evolution.</title>
        <authorList>
            <person name="Li X."/>
        </authorList>
    </citation>
    <scope>NUCLEOTIDE SEQUENCE [LARGE SCALE GENOMIC DNA]</scope>
    <source>
        <strain evidence="5">CL2024</strain>
        <tissue evidence="5">Fresh tender leaves</tissue>
    </source>
</reference>
<evidence type="ECO:0000313" key="6">
    <source>
        <dbReference type="Proteomes" id="UP001634007"/>
    </source>
</evidence>
<sequence>MDIDCVKFALKNSVAQFATIEQKMKSCKINASCSDNIQANLQSKTPAGVFFVEFYIEDTSHPVLAVMDTGSTLLGLRCIPCKNCAQASVPIYDPSTSSTYTNISCLSEYCEALHRPKCDERKNCKYEVEYEVAHPTEGILARESLIFDGCSHESGEKPDSVMGVFKLNDNKLSLATQQGAKFSYCVGKVKDPSYGYNQLILGEGAILEGDSTPLDVYKRFYSVTLQGISLGFMLKIPRAAFKRTASGKMELKSWFKPYEVLNALCFEGDVHKDIEGLPIFTFHFSCTYIQDQLGKCSNS</sequence>
<dbReference type="Gene3D" id="2.40.70.10">
    <property type="entry name" value="Acid Proteases"/>
    <property type="match status" value="1"/>
</dbReference>
<dbReference type="Pfam" id="PF14543">
    <property type="entry name" value="TAXi_N"/>
    <property type="match status" value="1"/>
</dbReference>
<dbReference type="InterPro" id="IPR021109">
    <property type="entry name" value="Peptidase_aspartic_dom_sf"/>
</dbReference>
<evidence type="ECO:0000256" key="3">
    <source>
        <dbReference type="ARBA" id="ARBA00022801"/>
    </source>
</evidence>
<dbReference type="InterPro" id="IPR032861">
    <property type="entry name" value="TAXi_N"/>
</dbReference>
<evidence type="ECO:0000259" key="4">
    <source>
        <dbReference type="Pfam" id="PF14543"/>
    </source>
</evidence>
<dbReference type="InterPro" id="IPR051708">
    <property type="entry name" value="Plant_Aspart_Prot_A1"/>
</dbReference>
<dbReference type="GO" id="GO:0008233">
    <property type="term" value="F:peptidase activity"/>
    <property type="evidence" value="ECO:0007669"/>
    <property type="project" value="UniProtKB-KW"/>
</dbReference>
<dbReference type="EMBL" id="JBJKBG010000003">
    <property type="protein sequence ID" value="KAL3744347.1"/>
    <property type="molecule type" value="Genomic_DNA"/>
</dbReference>
<evidence type="ECO:0000256" key="1">
    <source>
        <dbReference type="ARBA" id="ARBA00007447"/>
    </source>
</evidence>
<protein>
    <recommendedName>
        <fullName evidence="4">Xylanase inhibitor N-terminal domain-containing protein</fullName>
    </recommendedName>
</protein>
<proteinExistence type="inferred from homology"/>
<evidence type="ECO:0000313" key="5">
    <source>
        <dbReference type="EMBL" id="KAL3744347.1"/>
    </source>
</evidence>
<evidence type="ECO:0000256" key="2">
    <source>
        <dbReference type="ARBA" id="ARBA00022670"/>
    </source>
</evidence>
<organism evidence="5 6">
    <name type="scientific">Eucalyptus globulus</name>
    <name type="common">Tasmanian blue gum</name>
    <dbReference type="NCBI Taxonomy" id="34317"/>
    <lineage>
        <taxon>Eukaryota</taxon>
        <taxon>Viridiplantae</taxon>
        <taxon>Streptophyta</taxon>
        <taxon>Embryophyta</taxon>
        <taxon>Tracheophyta</taxon>
        <taxon>Spermatophyta</taxon>
        <taxon>Magnoliopsida</taxon>
        <taxon>eudicotyledons</taxon>
        <taxon>Gunneridae</taxon>
        <taxon>Pentapetalae</taxon>
        <taxon>rosids</taxon>
        <taxon>malvids</taxon>
        <taxon>Myrtales</taxon>
        <taxon>Myrtaceae</taxon>
        <taxon>Myrtoideae</taxon>
        <taxon>Eucalypteae</taxon>
        <taxon>Eucalyptus</taxon>
    </lineage>
</organism>
<comment type="caution">
    <text evidence="5">The sequence shown here is derived from an EMBL/GenBank/DDBJ whole genome shotgun (WGS) entry which is preliminary data.</text>
</comment>
<keyword evidence="3" id="KW-0378">Hydrolase</keyword>
<name>A0ABD3KYF1_EUCGL</name>
<gene>
    <name evidence="5" type="ORF">ACJRO7_013589</name>
</gene>
<keyword evidence="2" id="KW-0645">Protease</keyword>
<dbReference type="PANTHER" id="PTHR47967:SF14">
    <property type="entry name" value="EUKARYOTIC ASPARTYL PROTEASE FAMILY PROTEIN"/>
    <property type="match status" value="1"/>
</dbReference>
<dbReference type="PANTHER" id="PTHR47967">
    <property type="entry name" value="OS07G0603500 PROTEIN-RELATED"/>
    <property type="match status" value="1"/>
</dbReference>
<feature type="domain" description="Xylanase inhibitor N-terminal" evidence="4">
    <location>
        <begin position="50"/>
        <end position="202"/>
    </location>
</feature>
<dbReference type="AlphaFoldDB" id="A0ABD3KYF1"/>
<comment type="similarity">
    <text evidence="1">Belongs to the peptidase A1 family.</text>
</comment>
<dbReference type="Proteomes" id="UP001634007">
    <property type="component" value="Unassembled WGS sequence"/>
</dbReference>